<dbReference type="InterPro" id="IPR027007">
    <property type="entry name" value="C2_DOCK-type_domain"/>
</dbReference>
<feature type="domain" description="C2 DOCK-type" evidence="4">
    <location>
        <begin position="825"/>
        <end position="1011"/>
    </location>
</feature>
<dbReference type="InterPro" id="IPR026791">
    <property type="entry name" value="DOCK"/>
</dbReference>
<sequence>EAPKPSISKLASMFNKPAAETVPQKATPNFKIPAKKPLAQTTAPTNAAGSTTTESANNRIEQIKSTSTNIAGAGSSSPSSPSPSTSSPIINSTQQPIKSNISPISSLKTSPILKSAANSSEPSTPSFKAGNRAFPLKPAASSAPNTPAFKGAAGLKKSPSNSESISLSSPTTTPTTQSPNTQSPTLAPTKENNTTNETTPISSSNTTPTISPISVRPQTLVYVLPPLDSKEEPKEPIKTPQPAQPIKKLQPQIKKEETSKPINNELLNNNVSKLSSETIQKEKRGEFVRVLSNIKGDFSSLTVQRGDILEIKEKGEKDTYFGSNGFKSGSFSISNTKLLYPKSHDPPADSQKVVAIKDIRTSNNYTVIRGDVLSILEKKSDKVYSGRVKVGLDGWGEMVDFPADSVRNINDKEYQLFSDLLDVVIEVSEQLMDPESFSTSSPRSNSTTSKISEKQIEKNQLVLRDRVKSVQTVREKILNSENSDPALHATLRKEIEITRAFLSNEFYIVDDNGEILTHDNESPMKLLKYHYQMYEKKKDTSSGSSSSVSTGSAASSSSKSSLTLASQTGNQSSSGNLHSSSVLSQSINSSSSASNSTSTSNSQDGIHKKQWDYGQILCDIKLNKCTLPAKKNYEFYFSLYNFSQSRYITEQVKAEWDTVANQNASFRFLLKNIEPSDITEDICFLCKVVRKGPFKDVDENKDLKKGTNTDFRRPFAFACISAPNLLVENQIGLERTSNLQFYSTNSTDISISQIPDFIMKNSDDEIKKHLDLVPKATSGLPQSILPISLSFYDQTFDSFSSKFPQYNQLTKVEKLEHKIVFSEKIHKFYMTLDSGKFAQGKKMEVIIKVRLEDGEYLENCISLGSGSNYVSEIHTTTVLLNNGTSIWNESIHFNIPEKHFPKAHILFFVKNRSNTSSKEKNSLVGFSCIKLGNEDSTVISNGDHVLQMFKLTSIDQIPPISSYIDFNSNNSSSNNSANSSNSSPQTGDKKEKDKHSIIKKNETLKIKSLLHSSDFIQHQSVIQLLNWRNNKNIISIFDRFKFVDPIQIMRNLNKILDSLLSIFDLFSNTSSDNPKAPNENTLMVYNTLVFVMGLLTDERTNRFKHFKSEMDHYIVEQFSIANTHKHLLRCISNSIKDISSKETAKMSNTLKTLEFMFRIITKSRLVYTREKGSSPEEESQWKDDLREFLGLLNKLMSNSNQTLLIVPQTFAIKNFAVIMKGLGNFFTHTELCIILSDFMETVYYSDKNFYQLKLTVYHKILSTQLPIGPDTYQHLLPALVSTIDQHLNKGEELRLANQLLALLLESIQSLEDVQDRNKALNIVAIIFSKMFSLVDTCLSNLVNEILFGGGSSININTENTFLVSNFYTTIHYFLKHDGGYKYSNLLEKYMEETLKEEKNIKVFIKKLLKILEGFLSKLVYSLKWPTLNLFQYQVTISTLETIEPYCIKYFSDSNDWALLFNVKFAFLNTPTLKLSENRINRLNYIKTELDSIRINILNSISSTWDYVNKMQIQNQLYQNIVVHLLYSLLNGNNQVNEFAQNFFYLIMKNEFNENKSLKKVESKTIEVLDKITIRERICDEEIFKNFLMKRLTNSIDSDHCSFNKEAKSFISNIIQLLSLLFEFRTLPTDRAFEEERTIATLKMMEYFKDRKDTYIKYLYELLNQHLTNGYFTEAGFTLLLHSDLYEWNSEQIIPIYNLNLAGNNQPIMMPQETATERKVRLMKLAIQYLDKGQVWERCITLLQDLKQHYEETFNYKGLSEACLQEAEFYEKILNTERFFSEYFRVGYYGKKFPVSIQGKEFLYKGFELERLPDFTQRILSKFPDAELLKTTSEPTVEIQNSDGQYLLITIVNPSNQEEVEKRQKQIILGTPNNSKNYIKRNDVNVFVYSKPFEKASGAVLTSNNKFGDLWIKNHFLFTHSSFPTIHRRAEVIKKQVVDLSPIENAINSVFTKNEELDEMVKKYEKNPQLNLNPLAMALNGMIDAAVNGGISLYKEAFYQVAEAYRPQKQFLSKLSSELTRQSNILECGLQIHSKRCPDELRGLHEKLESFFPKLQSEIESIQKLI</sequence>
<dbReference type="GO" id="GO:0031267">
    <property type="term" value="F:small GTPase binding"/>
    <property type="evidence" value="ECO:0000318"/>
    <property type="project" value="GO_Central"/>
</dbReference>
<dbReference type="InParanoid" id="F0ZNA8"/>
<evidence type="ECO:0000313" key="6">
    <source>
        <dbReference type="EMBL" id="EGC34574.1"/>
    </source>
</evidence>
<dbReference type="InterPro" id="IPR056372">
    <property type="entry name" value="TPR_DOCK"/>
</dbReference>
<dbReference type="OMA" id="HIHYGGT"/>
<evidence type="ECO:0000259" key="5">
    <source>
        <dbReference type="PROSITE" id="PS51651"/>
    </source>
</evidence>
<dbReference type="VEuPathDB" id="AmoebaDB:DICPUDRAFT_34798"/>
<dbReference type="Gene3D" id="1.20.58.740">
    <property type="match status" value="1"/>
</dbReference>
<evidence type="ECO:0008006" key="8">
    <source>
        <dbReference type="Google" id="ProtNLM"/>
    </source>
</evidence>
<dbReference type="GO" id="GO:0005737">
    <property type="term" value="C:cytoplasm"/>
    <property type="evidence" value="ECO:0000318"/>
    <property type="project" value="GO_Central"/>
</dbReference>
<dbReference type="Proteomes" id="UP000001064">
    <property type="component" value="Unassembled WGS sequence"/>
</dbReference>
<dbReference type="PROSITE" id="PS51650">
    <property type="entry name" value="C2_DOCK"/>
    <property type="match status" value="1"/>
</dbReference>
<feature type="compositionally biased region" description="Low complexity" evidence="3">
    <location>
        <begin position="971"/>
        <end position="983"/>
    </location>
</feature>
<evidence type="ECO:0000256" key="3">
    <source>
        <dbReference type="SAM" id="MobiDB-lite"/>
    </source>
</evidence>
<name>F0ZNA8_DICPU</name>
<dbReference type="Gene3D" id="2.60.40.150">
    <property type="entry name" value="C2 domain"/>
    <property type="match status" value="1"/>
</dbReference>
<feature type="region of interest" description="Disordered" evidence="3">
    <location>
        <begin position="434"/>
        <end position="453"/>
    </location>
</feature>
<dbReference type="Pfam" id="PF14429">
    <property type="entry name" value="DOCK-C2"/>
    <property type="match status" value="1"/>
</dbReference>
<dbReference type="PANTHER" id="PTHR45653">
    <property type="entry name" value="DEDICATOR OF CYTOKINESIS"/>
    <property type="match status" value="1"/>
</dbReference>
<feature type="compositionally biased region" description="Low complexity" evidence="3">
    <location>
        <begin position="240"/>
        <end position="252"/>
    </location>
</feature>
<protein>
    <recommendedName>
        <fullName evidence="8">DOCKER domain-containing protein</fullName>
    </recommendedName>
</protein>
<feature type="compositionally biased region" description="Polar residues" evidence="3">
    <location>
        <begin position="116"/>
        <end position="126"/>
    </location>
</feature>
<dbReference type="KEGG" id="dpp:DICPUDRAFT_34798"/>
<dbReference type="eggNOG" id="KOG1998">
    <property type="taxonomic scope" value="Eukaryota"/>
</dbReference>
<dbReference type="InterPro" id="IPR035892">
    <property type="entry name" value="C2_domain_sf"/>
</dbReference>
<dbReference type="GeneID" id="10499580"/>
<dbReference type="GO" id="GO:0005886">
    <property type="term" value="C:plasma membrane"/>
    <property type="evidence" value="ECO:0000318"/>
    <property type="project" value="GO_Central"/>
</dbReference>
<dbReference type="FunCoup" id="F0ZNA8">
    <property type="interactions" value="6"/>
</dbReference>
<feature type="compositionally biased region" description="Low complexity" evidence="3">
    <location>
        <begin position="158"/>
        <end position="213"/>
    </location>
</feature>
<dbReference type="CDD" id="cd11684">
    <property type="entry name" value="DHR2_DOCK"/>
    <property type="match status" value="1"/>
</dbReference>
<dbReference type="Pfam" id="PF06920">
    <property type="entry name" value="DHR-2_Lobe_A"/>
    <property type="match status" value="1"/>
</dbReference>
<keyword evidence="7" id="KW-1185">Reference proteome</keyword>
<evidence type="ECO:0000259" key="4">
    <source>
        <dbReference type="PROSITE" id="PS51650"/>
    </source>
</evidence>
<dbReference type="Pfam" id="PF20421">
    <property type="entry name" value="DHR-2_Lobe_C"/>
    <property type="match status" value="1"/>
</dbReference>
<dbReference type="SUPFAM" id="SSF49562">
    <property type="entry name" value="C2 domain (Calcium/lipid-binding domain, CaLB)"/>
    <property type="match status" value="1"/>
</dbReference>
<comment type="similarity">
    <text evidence="2">Belongs to the DOCK family.</text>
</comment>
<feature type="region of interest" description="Disordered" evidence="3">
    <location>
        <begin position="538"/>
        <end position="582"/>
    </location>
</feature>
<feature type="compositionally biased region" description="Low complexity" evidence="3">
    <location>
        <begin position="436"/>
        <end position="450"/>
    </location>
</feature>
<dbReference type="InterPro" id="IPR046773">
    <property type="entry name" value="DOCKER_Lobe_C"/>
</dbReference>
<dbReference type="PROSITE" id="PS51651">
    <property type="entry name" value="DOCKER"/>
    <property type="match status" value="1"/>
</dbReference>
<accession>F0ZNA8</accession>
<dbReference type="InterPro" id="IPR043162">
    <property type="entry name" value="DOCK_C_lobe_C"/>
</dbReference>
<dbReference type="InterPro" id="IPR027357">
    <property type="entry name" value="DOCKER_dom"/>
</dbReference>
<dbReference type="RefSeq" id="XP_003288898.1">
    <property type="nucleotide sequence ID" value="XM_003288850.1"/>
</dbReference>
<evidence type="ECO:0000256" key="1">
    <source>
        <dbReference type="ARBA" id="ARBA00022658"/>
    </source>
</evidence>
<dbReference type="PANTHER" id="PTHR45653:SF5">
    <property type="entry name" value="DOCK FAMILY PROTEIN"/>
    <property type="match status" value="1"/>
</dbReference>
<feature type="compositionally biased region" description="Basic and acidic residues" evidence="3">
    <location>
        <begin position="987"/>
        <end position="997"/>
    </location>
</feature>
<evidence type="ECO:0000313" key="7">
    <source>
        <dbReference type="Proteomes" id="UP000001064"/>
    </source>
</evidence>
<dbReference type="Pfam" id="PF23554">
    <property type="entry name" value="TPR_DOCK"/>
    <property type="match status" value="1"/>
</dbReference>
<keyword evidence="1" id="KW-0344">Guanine-nucleotide releasing factor</keyword>
<feature type="region of interest" description="Disordered" evidence="3">
    <location>
        <begin position="229"/>
        <end position="257"/>
    </location>
</feature>
<feature type="compositionally biased region" description="Polar residues" evidence="3">
    <location>
        <begin position="39"/>
        <end position="70"/>
    </location>
</feature>
<organism evidence="6 7">
    <name type="scientific">Dictyostelium purpureum</name>
    <name type="common">Slime mold</name>
    <dbReference type="NCBI Taxonomy" id="5786"/>
    <lineage>
        <taxon>Eukaryota</taxon>
        <taxon>Amoebozoa</taxon>
        <taxon>Evosea</taxon>
        <taxon>Eumycetozoa</taxon>
        <taxon>Dictyostelia</taxon>
        <taxon>Dictyosteliales</taxon>
        <taxon>Dictyosteliaceae</taxon>
        <taxon>Dictyostelium</taxon>
    </lineage>
</organism>
<feature type="compositionally biased region" description="Low complexity" evidence="3">
    <location>
        <begin position="541"/>
        <end position="582"/>
    </location>
</feature>
<dbReference type="InterPro" id="IPR043161">
    <property type="entry name" value="DOCK_C_lobe_A"/>
</dbReference>
<feature type="region of interest" description="Disordered" evidence="3">
    <location>
        <begin position="971"/>
        <end position="997"/>
    </location>
</feature>
<dbReference type="GO" id="GO:0005085">
    <property type="term" value="F:guanyl-nucleotide exchange factor activity"/>
    <property type="evidence" value="ECO:0000318"/>
    <property type="project" value="GO_Central"/>
</dbReference>
<proteinExistence type="inferred from homology"/>
<feature type="compositionally biased region" description="Low complexity" evidence="3">
    <location>
        <begin position="75"/>
        <end position="88"/>
    </location>
</feature>
<dbReference type="InterPro" id="IPR046770">
    <property type="entry name" value="DOCKER_Lobe_B"/>
</dbReference>
<feature type="non-terminal residue" evidence="6">
    <location>
        <position position="1"/>
    </location>
</feature>
<gene>
    <name evidence="6" type="ORF">DICPUDRAFT_34798</name>
</gene>
<evidence type="ECO:0000256" key="2">
    <source>
        <dbReference type="PROSITE-ProRule" id="PRU00983"/>
    </source>
</evidence>
<dbReference type="Gene3D" id="1.25.40.410">
    <property type="match status" value="1"/>
</dbReference>
<dbReference type="STRING" id="5786.F0ZNA8"/>
<feature type="region of interest" description="Disordered" evidence="3">
    <location>
        <begin position="1"/>
        <end position="213"/>
    </location>
</feature>
<feature type="compositionally biased region" description="Polar residues" evidence="3">
    <location>
        <begin position="89"/>
        <end position="109"/>
    </location>
</feature>
<dbReference type="EMBL" id="GL871092">
    <property type="protein sequence ID" value="EGC34574.1"/>
    <property type="molecule type" value="Genomic_DNA"/>
</dbReference>
<reference evidence="7" key="1">
    <citation type="journal article" date="2011" name="Genome Biol.">
        <title>Comparative genomics of the social amoebae Dictyostelium discoideum and Dictyostelium purpureum.</title>
        <authorList>
            <consortium name="US DOE Joint Genome Institute (JGI-PGF)"/>
            <person name="Sucgang R."/>
            <person name="Kuo A."/>
            <person name="Tian X."/>
            <person name="Salerno W."/>
            <person name="Parikh A."/>
            <person name="Feasley C.L."/>
            <person name="Dalin E."/>
            <person name="Tu H."/>
            <person name="Huang E."/>
            <person name="Barry K."/>
            <person name="Lindquist E."/>
            <person name="Shapiro H."/>
            <person name="Bruce D."/>
            <person name="Schmutz J."/>
            <person name="Salamov A."/>
            <person name="Fey P."/>
            <person name="Gaudet P."/>
            <person name="Anjard C."/>
            <person name="Babu M.M."/>
            <person name="Basu S."/>
            <person name="Bushmanova Y."/>
            <person name="van der Wel H."/>
            <person name="Katoh-Kurasawa M."/>
            <person name="Dinh C."/>
            <person name="Coutinho P.M."/>
            <person name="Saito T."/>
            <person name="Elias M."/>
            <person name="Schaap P."/>
            <person name="Kay R.R."/>
            <person name="Henrissat B."/>
            <person name="Eichinger L."/>
            <person name="Rivero F."/>
            <person name="Putnam N.H."/>
            <person name="West C.M."/>
            <person name="Loomis W.F."/>
            <person name="Chisholm R.L."/>
            <person name="Shaulsky G."/>
            <person name="Strassmann J.E."/>
            <person name="Queller D.C."/>
            <person name="Kuspa A."/>
            <person name="Grigoriev I.V."/>
        </authorList>
    </citation>
    <scope>NUCLEOTIDE SEQUENCE [LARGE SCALE GENOMIC DNA]</scope>
    <source>
        <strain evidence="7">QSDP1</strain>
    </source>
</reference>
<dbReference type="Pfam" id="PF20422">
    <property type="entry name" value="DHR-2_Lobe_B"/>
    <property type="match status" value="1"/>
</dbReference>
<dbReference type="InterPro" id="IPR046769">
    <property type="entry name" value="DOCKER_Lobe_A"/>
</dbReference>
<dbReference type="OrthoDB" id="18896at2759"/>
<feature type="domain" description="DOCKER" evidence="5">
    <location>
        <begin position="1645"/>
        <end position="2065"/>
    </location>
</feature>
<dbReference type="GO" id="GO:0007264">
    <property type="term" value="P:small GTPase-mediated signal transduction"/>
    <property type="evidence" value="ECO:0007669"/>
    <property type="project" value="InterPro"/>
</dbReference>